<dbReference type="EnsemblProtists" id="PYU1_T003219">
    <property type="protein sequence ID" value="PYU1_T003219"/>
    <property type="gene ID" value="PYU1_G003212"/>
</dbReference>
<dbReference type="InterPro" id="IPR038765">
    <property type="entry name" value="Papain-like_cys_pep_sf"/>
</dbReference>
<dbReference type="VEuPathDB" id="FungiDB:PYU1_G003212"/>
<evidence type="ECO:0000256" key="1">
    <source>
        <dbReference type="ARBA" id="ARBA00000707"/>
    </source>
</evidence>
<dbReference type="GO" id="GO:0005829">
    <property type="term" value="C:cytosol"/>
    <property type="evidence" value="ECO:0007669"/>
    <property type="project" value="TreeGrafter"/>
</dbReference>
<keyword evidence="4 7" id="KW-0833">Ubl conjugation pathway</keyword>
<dbReference type="InterPro" id="IPR050164">
    <property type="entry name" value="Peptidase_C19"/>
</dbReference>
<dbReference type="OMA" id="NDEQICR"/>
<dbReference type="InterPro" id="IPR001394">
    <property type="entry name" value="Peptidase_C19_UCH"/>
</dbReference>
<dbReference type="eggNOG" id="KOG1863">
    <property type="taxonomic scope" value="Eukaryota"/>
</dbReference>
<dbReference type="InterPro" id="IPR028889">
    <property type="entry name" value="USP"/>
</dbReference>
<dbReference type="Proteomes" id="UP000019132">
    <property type="component" value="Unassembled WGS sequence"/>
</dbReference>
<dbReference type="EC" id="3.4.19.12" evidence="7"/>
<keyword evidence="11" id="KW-1185">Reference proteome</keyword>
<feature type="compositionally biased region" description="Polar residues" evidence="8">
    <location>
        <begin position="375"/>
        <end position="390"/>
    </location>
</feature>
<evidence type="ECO:0000256" key="5">
    <source>
        <dbReference type="ARBA" id="ARBA00022801"/>
    </source>
</evidence>
<reference evidence="11" key="2">
    <citation type="submission" date="2010-04" db="EMBL/GenBank/DDBJ databases">
        <authorList>
            <person name="Buell R."/>
            <person name="Hamilton J."/>
            <person name="Hostetler J."/>
        </authorList>
    </citation>
    <scope>NUCLEOTIDE SEQUENCE [LARGE SCALE GENOMIC DNA]</scope>
    <source>
        <strain evidence="11">DAOM:BR144</strain>
    </source>
</reference>
<feature type="compositionally biased region" description="Basic and acidic residues" evidence="8">
    <location>
        <begin position="392"/>
        <end position="408"/>
    </location>
</feature>
<dbReference type="Pfam" id="PF00443">
    <property type="entry name" value="UCH"/>
    <property type="match status" value="1"/>
</dbReference>
<evidence type="ECO:0000256" key="8">
    <source>
        <dbReference type="SAM" id="MobiDB-lite"/>
    </source>
</evidence>
<dbReference type="PANTHER" id="PTHR24006">
    <property type="entry name" value="UBIQUITIN CARBOXYL-TERMINAL HYDROLASE"/>
    <property type="match status" value="1"/>
</dbReference>
<evidence type="ECO:0000256" key="2">
    <source>
        <dbReference type="ARBA" id="ARBA00009085"/>
    </source>
</evidence>
<evidence type="ECO:0000313" key="10">
    <source>
        <dbReference type="EnsemblProtists" id="PYU1_T003219"/>
    </source>
</evidence>
<dbReference type="GO" id="GO:0004843">
    <property type="term" value="F:cysteine-type deubiquitinase activity"/>
    <property type="evidence" value="ECO:0007669"/>
    <property type="project" value="UniProtKB-UniRule"/>
</dbReference>
<dbReference type="Gene3D" id="3.90.70.10">
    <property type="entry name" value="Cysteine proteinases"/>
    <property type="match status" value="1"/>
</dbReference>
<comment type="similarity">
    <text evidence="2 7">Belongs to the peptidase C19 family.</text>
</comment>
<protein>
    <recommendedName>
        <fullName evidence="7">Ubiquitin carboxyl-terminal hydrolase</fullName>
        <ecNumber evidence="7">3.4.19.12</ecNumber>
    </recommendedName>
</protein>
<dbReference type="CDD" id="cd02659">
    <property type="entry name" value="peptidase_C19C"/>
    <property type="match status" value="1"/>
</dbReference>
<feature type="compositionally biased region" description="Acidic residues" evidence="8">
    <location>
        <begin position="1"/>
        <end position="10"/>
    </location>
</feature>
<dbReference type="InterPro" id="IPR018200">
    <property type="entry name" value="USP_CS"/>
</dbReference>
<evidence type="ECO:0000256" key="3">
    <source>
        <dbReference type="ARBA" id="ARBA00022670"/>
    </source>
</evidence>
<dbReference type="PANTHER" id="PTHR24006:SF888">
    <property type="entry name" value="UBIQUITIN CARBOXYL-TERMINAL HYDROLASE 30"/>
    <property type="match status" value="1"/>
</dbReference>
<keyword evidence="6 7" id="KW-0788">Thiol protease</keyword>
<feature type="domain" description="USP" evidence="9">
    <location>
        <begin position="56"/>
        <end position="379"/>
    </location>
</feature>
<keyword evidence="5 7" id="KW-0378">Hydrolase</keyword>
<evidence type="ECO:0000313" key="11">
    <source>
        <dbReference type="Proteomes" id="UP000019132"/>
    </source>
</evidence>
<feature type="compositionally biased region" description="Low complexity" evidence="8">
    <location>
        <begin position="365"/>
        <end position="374"/>
    </location>
</feature>
<comment type="catalytic activity">
    <reaction evidence="1 7">
        <text>Thiol-dependent hydrolysis of ester, thioester, amide, peptide and isopeptide bonds formed by the C-terminal Gly of ubiquitin (a 76-residue protein attached to proteins as an intracellular targeting signal).</text>
        <dbReference type="EC" id="3.4.19.12"/>
    </reaction>
</comment>
<dbReference type="FunFam" id="3.90.70.10:FF:000128">
    <property type="entry name" value="Ubiquitin carboxyl-terminal hydrolase 15"/>
    <property type="match status" value="1"/>
</dbReference>
<evidence type="ECO:0000259" key="9">
    <source>
        <dbReference type="PROSITE" id="PS50235"/>
    </source>
</evidence>
<accession>K3WE28</accession>
<dbReference type="PROSITE" id="PS50235">
    <property type="entry name" value="USP_3"/>
    <property type="match status" value="1"/>
</dbReference>
<dbReference type="SUPFAM" id="SSF54001">
    <property type="entry name" value="Cysteine proteinases"/>
    <property type="match status" value="1"/>
</dbReference>
<feature type="region of interest" description="Disordered" evidence="8">
    <location>
        <begin position="357"/>
        <end position="408"/>
    </location>
</feature>
<dbReference type="GO" id="GO:0016579">
    <property type="term" value="P:protein deubiquitination"/>
    <property type="evidence" value="ECO:0007669"/>
    <property type="project" value="InterPro"/>
</dbReference>
<dbReference type="EMBL" id="GL376603">
    <property type="status" value="NOT_ANNOTATED_CDS"/>
    <property type="molecule type" value="Genomic_DNA"/>
</dbReference>
<feature type="region of interest" description="Disordered" evidence="8">
    <location>
        <begin position="1"/>
        <end position="24"/>
    </location>
</feature>
<organism evidence="10 11">
    <name type="scientific">Globisporangium ultimum (strain ATCC 200006 / CBS 805.95 / DAOM BR144)</name>
    <name type="common">Pythium ultimum</name>
    <dbReference type="NCBI Taxonomy" id="431595"/>
    <lineage>
        <taxon>Eukaryota</taxon>
        <taxon>Sar</taxon>
        <taxon>Stramenopiles</taxon>
        <taxon>Oomycota</taxon>
        <taxon>Peronosporomycetes</taxon>
        <taxon>Pythiales</taxon>
        <taxon>Pythiaceae</taxon>
        <taxon>Globisporangium</taxon>
    </lineage>
</organism>
<dbReference type="PROSITE" id="PS00972">
    <property type="entry name" value="USP_1"/>
    <property type="match status" value="1"/>
</dbReference>
<evidence type="ECO:0000256" key="7">
    <source>
        <dbReference type="RuleBase" id="RU366025"/>
    </source>
</evidence>
<evidence type="ECO:0000256" key="4">
    <source>
        <dbReference type="ARBA" id="ARBA00022786"/>
    </source>
</evidence>
<evidence type="ECO:0000256" key="6">
    <source>
        <dbReference type="ARBA" id="ARBA00022807"/>
    </source>
</evidence>
<dbReference type="STRING" id="431595.K3WE28"/>
<dbReference type="AlphaFoldDB" id="K3WE28"/>
<name>K3WE28_GLOUD</name>
<proteinExistence type="inferred from homology"/>
<reference evidence="11" key="1">
    <citation type="journal article" date="2010" name="Genome Biol.">
        <title>Genome sequence of the necrotrophic plant pathogen Pythium ultimum reveals original pathogenicity mechanisms and effector repertoire.</title>
        <authorList>
            <person name="Levesque C.A."/>
            <person name="Brouwer H."/>
            <person name="Cano L."/>
            <person name="Hamilton J.P."/>
            <person name="Holt C."/>
            <person name="Huitema E."/>
            <person name="Raffaele S."/>
            <person name="Robideau G.P."/>
            <person name="Thines M."/>
            <person name="Win J."/>
            <person name="Zerillo M.M."/>
            <person name="Beakes G.W."/>
            <person name="Boore J.L."/>
            <person name="Busam D."/>
            <person name="Dumas B."/>
            <person name="Ferriera S."/>
            <person name="Fuerstenberg S.I."/>
            <person name="Gachon C.M."/>
            <person name="Gaulin E."/>
            <person name="Govers F."/>
            <person name="Grenville-Briggs L."/>
            <person name="Horner N."/>
            <person name="Hostetler J."/>
            <person name="Jiang R.H."/>
            <person name="Johnson J."/>
            <person name="Krajaejun T."/>
            <person name="Lin H."/>
            <person name="Meijer H.J."/>
            <person name="Moore B."/>
            <person name="Morris P."/>
            <person name="Phuntmart V."/>
            <person name="Puiu D."/>
            <person name="Shetty J."/>
            <person name="Stajich J.E."/>
            <person name="Tripathy S."/>
            <person name="Wawra S."/>
            <person name="van West P."/>
            <person name="Whitty B.R."/>
            <person name="Coutinho P.M."/>
            <person name="Henrissat B."/>
            <person name="Martin F."/>
            <person name="Thomas P.D."/>
            <person name="Tyler B.M."/>
            <person name="De Vries R.P."/>
            <person name="Kamoun S."/>
            <person name="Yandell M."/>
            <person name="Tisserat N."/>
            <person name="Buell C.R."/>
        </authorList>
    </citation>
    <scope>NUCLEOTIDE SEQUENCE</scope>
    <source>
        <strain evidence="11">DAOM:BR144</strain>
    </source>
</reference>
<keyword evidence="3 7" id="KW-0645">Protease</keyword>
<dbReference type="GO" id="GO:0006508">
    <property type="term" value="P:proteolysis"/>
    <property type="evidence" value="ECO:0007669"/>
    <property type="project" value="UniProtKB-KW"/>
</dbReference>
<dbReference type="HOGENOM" id="CLU_026142_0_0_1"/>
<sequence>MDVGDDDDGVVSDGSTTTMVYPPTSPLANGNAGVAVDDALTHQFLAYDSKQETGMVGLKNQGATCYMNSLLQTLFHLRAFRQVVYDTPSEKEDTNDSVSLALQRVFYRLQTQSKAVSTKELTRSFGWSQIDSFMQHDVQELYRILCDRLEEKMKNTKVDSAIKRLFEGKVRSFVQCVNVEFQSFRDESFYDLQLDVKGCKDIYESFRKYVEIEMLQGDNQYEAEGYGKQDAKKGIRFLQFPPVLNIQLKRFEYDPLRDGMVKIHDRFEFPKTLVLDDFISSSSDAQEKKENSNSEGKKQPSGSHVYHLHSVLVHSGDVHGGHYYVFIRPGKDIAQSSNWFKFDDDQISCVDEQTAIEGNYGSGSPGIESGPSTPLYSSMLCSPEASSNGNMDFRRADAIPDPDRGADD</sequence>
<dbReference type="InParanoid" id="K3WE28"/>
<dbReference type="GO" id="GO:0005634">
    <property type="term" value="C:nucleus"/>
    <property type="evidence" value="ECO:0007669"/>
    <property type="project" value="TreeGrafter"/>
</dbReference>
<dbReference type="PROSITE" id="PS00973">
    <property type="entry name" value="USP_2"/>
    <property type="match status" value="1"/>
</dbReference>
<reference evidence="10" key="3">
    <citation type="submission" date="2015-02" db="UniProtKB">
        <authorList>
            <consortium name="EnsemblProtists"/>
        </authorList>
    </citation>
    <scope>IDENTIFICATION</scope>
    <source>
        <strain evidence="10">DAOM BR144</strain>
    </source>
</reference>